<evidence type="ECO:0000256" key="7">
    <source>
        <dbReference type="ARBA" id="ARBA00044633"/>
    </source>
</evidence>
<dbReference type="Pfam" id="PF00275">
    <property type="entry name" value="EPSP_synthase"/>
    <property type="match status" value="1"/>
</dbReference>
<dbReference type="Gene3D" id="3.65.10.10">
    <property type="entry name" value="Enolpyruvate transferase domain"/>
    <property type="match status" value="2"/>
</dbReference>
<dbReference type="GO" id="GO:0009073">
    <property type="term" value="P:aromatic amino acid family biosynthetic process"/>
    <property type="evidence" value="ECO:0007669"/>
    <property type="project" value="UniProtKB-KW"/>
</dbReference>
<dbReference type="FunFam" id="3.65.10.10:FF:000003">
    <property type="entry name" value="3-phosphoshikimate 1-carboxyvinyltransferase"/>
    <property type="match status" value="1"/>
</dbReference>
<comment type="similarity">
    <text evidence="2 8">Belongs to the EPSP synthase family.</text>
</comment>
<accession>A0A157ZIN2</accession>
<dbReference type="SUPFAM" id="SSF55205">
    <property type="entry name" value="EPT/RTPC-like"/>
    <property type="match status" value="1"/>
</dbReference>
<evidence type="ECO:0000256" key="5">
    <source>
        <dbReference type="ARBA" id="ARBA00022679"/>
    </source>
</evidence>
<dbReference type="PROSITE" id="PS00104">
    <property type="entry name" value="EPSP_SYNTHASE_1"/>
    <property type="match status" value="1"/>
</dbReference>
<dbReference type="Proteomes" id="UP000054870">
    <property type="component" value="Unassembled WGS sequence"/>
</dbReference>
<dbReference type="InterPro" id="IPR013792">
    <property type="entry name" value="RNA3'P_cycl/enolpyr_Trfase_a/b"/>
</dbReference>
<feature type="binding site" evidence="8">
    <location>
        <position position="419"/>
    </location>
    <ligand>
        <name>phosphoenolpyruvate</name>
        <dbReference type="ChEBI" id="CHEBI:58702"/>
    </ligand>
</feature>
<dbReference type="PROSITE" id="PS00885">
    <property type="entry name" value="EPSP_SYNTHASE_2"/>
    <property type="match status" value="1"/>
</dbReference>
<comment type="subunit">
    <text evidence="8">Monomer.</text>
</comment>
<dbReference type="CDD" id="cd01556">
    <property type="entry name" value="EPSP_synthase"/>
    <property type="match status" value="1"/>
</dbReference>
<feature type="binding site" evidence="8">
    <location>
        <position position="199"/>
    </location>
    <ligand>
        <name>3-phosphoshikimate</name>
        <dbReference type="ChEBI" id="CHEBI:145989"/>
    </ligand>
</feature>
<evidence type="ECO:0000256" key="6">
    <source>
        <dbReference type="ARBA" id="ARBA00023141"/>
    </source>
</evidence>
<keyword evidence="5 8" id="KW-0808">Transferase</keyword>
<reference evidence="10" key="1">
    <citation type="submission" date="2016-01" db="EMBL/GenBank/DDBJ databases">
        <authorList>
            <person name="Peeters C."/>
        </authorList>
    </citation>
    <scope>NUCLEOTIDE SEQUENCE [LARGE SCALE GENOMIC DNA]</scope>
    <source>
        <strain evidence="10">LMG 29318</strain>
    </source>
</reference>
<evidence type="ECO:0000256" key="8">
    <source>
        <dbReference type="HAMAP-Rule" id="MF_00210"/>
    </source>
</evidence>
<dbReference type="PANTHER" id="PTHR21090">
    <property type="entry name" value="AROM/DEHYDROQUINATE SYNTHASE"/>
    <property type="match status" value="1"/>
</dbReference>
<dbReference type="GO" id="GO:0008652">
    <property type="term" value="P:amino acid biosynthetic process"/>
    <property type="evidence" value="ECO:0007669"/>
    <property type="project" value="UniProtKB-KW"/>
</dbReference>
<gene>
    <name evidence="8" type="primary">aroA</name>
    <name evidence="10" type="ORF">AWB75_00740</name>
</gene>
<dbReference type="InterPro" id="IPR001986">
    <property type="entry name" value="Enolpyruvate_Tfrase_dom"/>
</dbReference>
<feature type="binding site" evidence="8">
    <location>
        <position position="121"/>
    </location>
    <ligand>
        <name>phosphoenolpyruvate</name>
        <dbReference type="ChEBI" id="CHEBI:58702"/>
    </ligand>
</feature>
<evidence type="ECO:0000256" key="3">
    <source>
        <dbReference type="ARBA" id="ARBA00022490"/>
    </source>
</evidence>
<feature type="domain" description="Enolpyruvate transferase" evidence="9">
    <location>
        <begin position="10"/>
        <end position="427"/>
    </location>
</feature>
<dbReference type="InterPro" id="IPR036968">
    <property type="entry name" value="Enolpyruvate_Tfrase_sf"/>
</dbReference>
<dbReference type="InterPro" id="IPR006264">
    <property type="entry name" value="EPSP_synthase"/>
</dbReference>
<dbReference type="OrthoDB" id="9809920at2"/>
<keyword evidence="3 8" id="KW-0963">Cytoplasm</keyword>
<dbReference type="GO" id="GO:0009423">
    <property type="term" value="P:chorismate biosynthetic process"/>
    <property type="evidence" value="ECO:0007669"/>
    <property type="project" value="UniProtKB-UniRule"/>
</dbReference>
<feature type="binding site" evidence="8">
    <location>
        <position position="27"/>
    </location>
    <ligand>
        <name>3-phosphoshikimate</name>
        <dbReference type="ChEBI" id="CHEBI:145989"/>
    </ligand>
</feature>
<evidence type="ECO:0000256" key="1">
    <source>
        <dbReference type="ARBA" id="ARBA00004811"/>
    </source>
</evidence>
<evidence type="ECO:0000313" key="11">
    <source>
        <dbReference type="Proteomes" id="UP000054870"/>
    </source>
</evidence>
<feature type="binding site" evidence="8">
    <location>
        <position position="168"/>
    </location>
    <ligand>
        <name>3-phosphoshikimate</name>
        <dbReference type="ChEBI" id="CHEBI:145989"/>
    </ligand>
</feature>
<evidence type="ECO:0000256" key="4">
    <source>
        <dbReference type="ARBA" id="ARBA00022605"/>
    </source>
</evidence>
<comment type="catalytic activity">
    <reaction evidence="7">
        <text>3-phosphoshikimate + phosphoenolpyruvate = 5-O-(1-carboxyvinyl)-3-phosphoshikimate + phosphate</text>
        <dbReference type="Rhea" id="RHEA:21256"/>
        <dbReference type="ChEBI" id="CHEBI:43474"/>
        <dbReference type="ChEBI" id="CHEBI:57701"/>
        <dbReference type="ChEBI" id="CHEBI:58702"/>
        <dbReference type="ChEBI" id="CHEBI:145989"/>
        <dbReference type="EC" id="2.5.1.19"/>
    </reaction>
    <physiologicalReaction direction="left-to-right" evidence="7">
        <dbReference type="Rhea" id="RHEA:21257"/>
    </physiologicalReaction>
</comment>
<feature type="binding site" evidence="8">
    <location>
        <position position="347"/>
    </location>
    <ligand>
        <name>3-phosphoshikimate</name>
        <dbReference type="ChEBI" id="CHEBI:145989"/>
    </ligand>
</feature>
<dbReference type="GO" id="GO:0003866">
    <property type="term" value="F:3-phosphoshikimate 1-carboxyvinyltransferase activity"/>
    <property type="evidence" value="ECO:0007669"/>
    <property type="project" value="UniProtKB-UniRule"/>
</dbReference>
<feature type="binding site" evidence="8">
    <location>
        <position position="394"/>
    </location>
    <ligand>
        <name>phosphoenolpyruvate</name>
        <dbReference type="ChEBI" id="CHEBI:58702"/>
    </ligand>
</feature>
<feature type="binding site" evidence="8">
    <location>
        <position position="23"/>
    </location>
    <ligand>
        <name>3-phosphoshikimate</name>
        <dbReference type="ChEBI" id="CHEBI:145989"/>
    </ligand>
</feature>
<dbReference type="EMBL" id="FCOF02000002">
    <property type="protein sequence ID" value="SAK44787.1"/>
    <property type="molecule type" value="Genomic_DNA"/>
</dbReference>
<comment type="pathway">
    <text evidence="1 8">Metabolic intermediate biosynthesis; chorismate biosynthesis; chorismate from D-erythrose 4-phosphate and phosphoenolpyruvate: step 6/7.</text>
</comment>
<dbReference type="RefSeq" id="WP_061122716.1">
    <property type="nucleotide sequence ID" value="NZ_FCOF02000002.1"/>
</dbReference>
<evidence type="ECO:0000313" key="10">
    <source>
        <dbReference type="EMBL" id="SAK44787.1"/>
    </source>
</evidence>
<evidence type="ECO:0000259" key="9">
    <source>
        <dbReference type="Pfam" id="PF00275"/>
    </source>
</evidence>
<dbReference type="EC" id="2.5.1.19" evidence="8"/>
<dbReference type="PIRSF" id="PIRSF000505">
    <property type="entry name" value="EPSPS"/>
    <property type="match status" value="1"/>
</dbReference>
<dbReference type="GO" id="GO:0005737">
    <property type="term" value="C:cytoplasm"/>
    <property type="evidence" value="ECO:0007669"/>
    <property type="project" value="UniProtKB-SubCell"/>
</dbReference>
<evidence type="ECO:0000256" key="2">
    <source>
        <dbReference type="ARBA" id="ARBA00009948"/>
    </source>
</evidence>
<keyword evidence="4 8" id="KW-0028">Amino-acid biosynthesis</keyword>
<dbReference type="InterPro" id="IPR023193">
    <property type="entry name" value="EPSP_synthase_CS"/>
</dbReference>
<comment type="caution">
    <text evidence="10">The sequence shown here is derived from an EMBL/GenBank/DDBJ whole genome shotgun (WGS) entry which is preliminary data.</text>
</comment>
<comment type="subcellular location">
    <subcellularLocation>
        <location evidence="8">Cytoplasm</location>
    </subcellularLocation>
</comment>
<dbReference type="FunFam" id="3.65.10.10:FF:000004">
    <property type="entry name" value="3-phosphoshikimate 1-carboxyvinyltransferase"/>
    <property type="match status" value="1"/>
</dbReference>
<feature type="binding site" evidence="8">
    <location>
        <position position="93"/>
    </location>
    <ligand>
        <name>phosphoenolpyruvate</name>
        <dbReference type="ChEBI" id="CHEBI:58702"/>
    </ligand>
</feature>
<feature type="binding site" evidence="8">
    <location>
        <position position="351"/>
    </location>
    <ligand>
        <name>phosphoenolpyruvate</name>
        <dbReference type="ChEBI" id="CHEBI:58702"/>
    </ligand>
</feature>
<protein>
    <recommendedName>
        <fullName evidence="8">3-phosphoshikimate 1-carboxyvinyltransferase</fullName>
        <ecNumber evidence="8">2.5.1.19</ecNumber>
    </recommendedName>
    <alternativeName>
        <fullName evidence="8">5-enolpyruvylshikimate-3-phosphate synthase</fullName>
        <shortName evidence="8">EPSP synthase</shortName>
        <shortName evidence="8">EPSPS</shortName>
    </alternativeName>
</protein>
<dbReference type="NCBIfam" id="TIGR01356">
    <property type="entry name" value="aroA"/>
    <property type="match status" value="1"/>
</dbReference>
<organism evidence="10 11">
    <name type="scientific">Caballeronia catudaia</name>
    <dbReference type="NCBI Taxonomy" id="1777136"/>
    <lineage>
        <taxon>Bacteria</taxon>
        <taxon>Pseudomonadati</taxon>
        <taxon>Pseudomonadota</taxon>
        <taxon>Betaproteobacteria</taxon>
        <taxon>Burkholderiales</taxon>
        <taxon>Burkholderiaceae</taxon>
        <taxon>Caballeronia</taxon>
    </lineage>
</organism>
<dbReference type="AlphaFoldDB" id="A0A157ZIN2"/>
<feature type="active site" description="Proton acceptor" evidence="8">
    <location>
        <position position="320"/>
    </location>
</feature>
<keyword evidence="11" id="KW-1185">Reference proteome</keyword>
<feature type="binding site" evidence="8">
    <location>
        <position position="320"/>
    </location>
    <ligand>
        <name>3-phosphoshikimate</name>
        <dbReference type="ChEBI" id="CHEBI:145989"/>
    </ligand>
</feature>
<feature type="binding site" evidence="8">
    <location>
        <position position="170"/>
    </location>
    <ligand>
        <name>3-phosphoshikimate</name>
        <dbReference type="ChEBI" id="CHEBI:145989"/>
    </ligand>
</feature>
<feature type="binding site" evidence="8">
    <location>
        <position position="22"/>
    </location>
    <ligand>
        <name>phosphoenolpyruvate</name>
        <dbReference type="ChEBI" id="CHEBI:58702"/>
    </ligand>
</feature>
<comment type="function">
    <text evidence="8">Catalyzes the transfer of the enolpyruvyl moiety of phosphoenolpyruvate (PEP) to the 5-hydroxyl of shikimate-3-phosphate (S3P) to produce enolpyruvyl shikimate-3-phosphate and inorganic phosphate.</text>
</comment>
<dbReference type="UniPathway" id="UPA00053">
    <property type="reaction ID" value="UER00089"/>
</dbReference>
<dbReference type="HAMAP" id="MF_00210">
    <property type="entry name" value="EPSP_synth"/>
    <property type="match status" value="1"/>
</dbReference>
<name>A0A157ZIN2_9BURK</name>
<feature type="binding site" evidence="8">
    <location>
        <position position="169"/>
    </location>
    <ligand>
        <name>3-phosphoshikimate</name>
        <dbReference type="ChEBI" id="CHEBI:145989"/>
    </ligand>
</feature>
<comment type="caution">
    <text evidence="8">Lacks conserved residue(s) required for the propagation of feature annotation.</text>
</comment>
<sequence length="434" mass="46218">MEHLDLGPFSRASGTVRLPGSKSISNRVLLLAALSLGETSITNLLDSDDTRVMIAALKTLGVDVREDGERVIVGGTGGAFASKSAELFLGNAGTAVRPLTAALAVNGGEYRVHGVPRMHERPIGDLVDGLRQIGASIDYELNDGFPPLKIHAAKIAVDKPIRVRGDVSSQFLTALLMSLPVIEGRNGPVTVEVEGELISKPYIDITIRLMERFGVTVERDGWARFTVAAGARYTSPGAIMVEGDASSASYFLAAGAIGHGPVRVEGVGRASIQGDVGFADALNRMGANVMMGEDWIEVRGVESDDGKLAPIDMDFNLIPDAAMTIAVAALFASGTTTLRNIASWRVKETDRIAAMATELRKVGATVEDGADYLVVTPPAKLTANAAIDTYDDHRMAMCFSLVSLGRVQVRINDPKCVNKTFPDYFDRFATLVKA</sequence>
<proteinExistence type="inferred from homology"/>
<dbReference type="PANTHER" id="PTHR21090:SF5">
    <property type="entry name" value="PENTAFUNCTIONAL AROM POLYPEPTIDE"/>
    <property type="match status" value="1"/>
</dbReference>
<feature type="binding site" evidence="8">
    <location>
        <position position="22"/>
    </location>
    <ligand>
        <name>3-phosphoshikimate</name>
        <dbReference type="ChEBI" id="CHEBI:145989"/>
    </ligand>
</feature>
<feature type="binding site" evidence="8">
    <location>
        <position position="170"/>
    </location>
    <ligand>
        <name>phosphoenolpyruvate</name>
        <dbReference type="ChEBI" id="CHEBI:58702"/>
    </ligand>
</feature>
<keyword evidence="6 8" id="KW-0057">Aromatic amino acid biosynthesis</keyword>